<dbReference type="InterPro" id="IPR036328">
    <property type="entry name" value="MliC_sf"/>
</dbReference>
<keyword evidence="7" id="KW-1185">Reference proteome</keyword>
<keyword evidence="3" id="KW-0564">Palmitate</keyword>
<evidence type="ECO:0000256" key="2">
    <source>
        <dbReference type="ARBA" id="ARBA00023136"/>
    </source>
</evidence>
<gene>
    <name evidence="6" type="ORF">ACFODT_09365</name>
</gene>
<proteinExistence type="predicted"/>
<dbReference type="Pfam" id="PF09864">
    <property type="entry name" value="MliC"/>
    <property type="match status" value="1"/>
</dbReference>
<evidence type="ECO:0000256" key="1">
    <source>
        <dbReference type="ARBA" id="ARBA00022729"/>
    </source>
</evidence>
<organism evidence="6 7">
    <name type="scientific">Vibrio zhugei</name>
    <dbReference type="NCBI Taxonomy" id="2479546"/>
    <lineage>
        <taxon>Bacteria</taxon>
        <taxon>Pseudomonadati</taxon>
        <taxon>Pseudomonadota</taxon>
        <taxon>Gammaproteobacteria</taxon>
        <taxon>Vibrionales</taxon>
        <taxon>Vibrionaceae</taxon>
        <taxon>Vibrio</taxon>
    </lineage>
</organism>
<keyword evidence="1" id="KW-0732">Signal</keyword>
<dbReference type="Proteomes" id="UP001595384">
    <property type="component" value="Unassembled WGS sequence"/>
</dbReference>
<keyword evidence="2" id="KW-0472">Membrane</keyword>
<evidence type="ECO:0000313" key="7">
    <source>
        <dbReference type="Proteomes" id="UP001595384"/>
    </source>
</evidence>
<sequence>MIWKKSSLVTGLALGSLGLTGCVDVDSQSAPLDSDELIPHAVTYRCGSLQDIYVQYTDSDVITLSTQHETSILKGAESASGARYVGEHVEFWTKGETALLTMDGTLYHCVAPR</sequence>
<protein>
    <submittedName>
        <fullName evidence="6">MliC family protein</fullName>
    </submittedName>
</protein>
<evidence type="ECO:0000259" key="5">
    <source>
        <dbReference type="Pfam" id="PF09864"/>
    </source>
</evidence>
<accession>A0ABV7CC98</accession>
<dbReference type="PROSITE" id="PS51257">
    <property type="entry name" value="PROKAR_LIPOPROTEIN"/>
    <property type="match status" value="1"/>
</dbReference>
<dbReference type="EMBL" id="JBHRSE010000060">
    <property type="protein sequence ID" value="MFC3024035.1"/>
    <property type="molecule type" value="Genomic_DNA"/>
</dbReference>
<evidence type="ECO:0000256" key="4">
    <source>
        <dbReference type="ARBA" id="ARBA00023288"/>
    </source>
</evidence>
<dbReference type="InterPro" id="IPR018660">
    <property type="entry name" value="MliC"/>
</dbReference>
<keyword evidence="4" id="KW-0449">Lipoprotein</keyword>
<name>A0ABV7CC98_9VIBR</name>
<dbReference type="SUPFAM" id="SSF141488">
    <property type="entry name" value="YdhA-like"/>
    <property type="match status" value="1"/>
</dbReference>
<dbReference type="RefSeq" id="WP_164711842.1">
    <property type="nucleotide sequence ID" value="NZ_AP024911.1"/>
</dbReference>
<feature type="domain" description="C-type lysozyme inhibitor" evidence="5">
    <location>
        <begin position="44"/>
        <end position="104"/>
    </location>
</feature>
<evidence type="ECO:0000256" key="3">
    <source>
        <dbReference type="ARBA" id="ARBA00023139"/>
    </source>
</evidence>
<reference evidence="7" key="1">
    <citation type="journal article" date="2019" name="Int. J. Syst. Evol. Microbiol.">
        <title>The Global Catalogue of Microorganisms (GCM) 10K type strain sequencing project: providing services to taxonomists for standard genome sequencing and annotation.</title>
        <authorList>
            <consortium name="The Broad Institute Genomics Platform"/>
            <consortium name="The Broad Institute Genome Sequencing Center for Infectious Disease"/>
            <person name="Wu L."/>
            <person name="Ma J."/>
        </authorList>
    </citation>
    <scope>NUCLEOTIDE SEQUENCE [LARGE SCALE GENOMIC DNA]</scope>
    <source>
        <strain evidence="7">KCTC 62784</strain>
    </source>
</reference>
<evidence type="ECO:0000313" key="6">
    <source>
        <dbReference type="EMBL" id="MFC3024035.1"/>
    </source>
</evidence>
<comment type="caution">
    <text evidence="6">The sequence shown here is derived from an EMBL/GenBank/DDBJ whole genome shotgun (WGS) entry which is preliminary data.</text>
</comment>
<dbReference type="Gene3D" id="2.40.128.200">
    <property type="match status" value="1"/>
</dbReference>